<dbReference type="RefSeq" id="WP_110466374.1">
    <property type="nucleotide sequence ID" value="NZ_JAMOFZ010000019.1"/>
</dbReference>
<dbReference type="InterPro" id="IPR010699">
    <property type="entry name" value="DUF1275"/>
</dbReference>
<feature type="transmembrane region" description="Helical" evidence="1">
    <location>
        <begin position="220"/>
        <end position="239"/>
    </location>
</feature>
<comment type="caution">
    <text evidence="2">The sequence shown here is derived from an EMBL/GenBank/DDBJ whole genome shotgun (WGS) entry which is preliminary data.</text>
</comment>
<feature type="transmembrane region" description="Helical" evidence="1">
    <location>
        <begin position="196"/>
        <end position="214"/>
    </location>
</feature>
<evidence type="ECO:0000313" key="2">
    <source>
        <dbReference type="EMBL" id="PYE75108.1"/>
    </source>
</evidence>
<accession>A0A318SDS9</accession>
<organism evidence="2 3">
    <name type="scientific">Xylophilus ampelinus</name>
    <dbReference type="NCBI Taxonomy" id="54067"/>
    <lineage>
        <taxon>Bacteria</taxon>
        <taxon>Pseudomonadati</taxon>
        <taxon>Pseudomonadota</taxon>
        <taxon>Betaproteobacteria</taxon>
        <taxon>Burkholderiales</taxon>
        <taxon>Xylophilus</taxon>
    </lineage>
</organism>
<evidence type="ECO:0000256" key="1">
    <source>
        <dbReference type="SAM" id="Phobius"/>
    </source>
</evidence>
<dbReference type="AlphaFoldDB" id="A0A318SDS9"/>
<evidence type="ECO:0000313" key="3">
    <source>
        <dbReference type="Proteomes" id="UP000247540"/>
    </source>
</evidence>
<reference evidence="2 3" key="1">
    <citation type="submission" date="2018-06" db="EMBL/GenBank/DDBJ databases">
        <title>Genomic Encyclopedia of Type Strains, Phase III (KMG-III): the genomes of soil and plant-associated and newly described type strains.</title>
        <authorList>
            <person name="Whitman W."/>
        </authorList>
    </citation>
    <scope>NUCLEOTIDE SEQUENCE [LARGE SCALE GENOMIC DNA]</scope>
    <source>
        <strain evidence="2 3">CECT 7646</strain>
    </source>
</reference>
<keyword evidence="1" id="KW-0812">Transmembrane</keyword>
<dbReference type="OrthoDB" id="270162at2"/>
<dbReference type="PANTHER" id="PTHR37314:SF4">
    <property type="entry name" value="UPF0700 TRANSMEMBRANE PROTEIN YOAK"/>
    <property type="match status" value="1"/>
</dbReference>
<sequence length="275" mass="29638">MRRLLHIADRHRTPATTRLLGWFLAFNAGAVNAGGVLVVHMYTSHMTGFASQVADSLVLGHGELLLNAIGALLAFTCGAASTAIIVNWARVHRLRSAYALPLLLEAGLLLPFGLMGAITLTWSTPFAVPLTVLLLSFIMGLQNALGTKASAGLVRSTHMTGNVTDLGIELGKLLYHNRSGTPPEARVRANRARIRLHGGLLLAFVGGGLFGAAGFKYVGFLWVVPLAGLLLTLALPPFLHDLRRHTHLRTLMLASRGRLQRLWQRPPSPPTQPPN</sequence>
<feature type="transmembrane region" description="Helical" evidence="1">
    <location>
        <begin position="126"/>
        <end position="145"/>
    </location>
</feature>
<dbReference type="PANTHER" id="PTHR37314">
    <property type="entry name" value="SLR0142 PROTEIN"/>
    <property type="match status" value="1"/>
</dbReference>
<keyword evidence="1" id="KW-1133">Transmembrane helix</keyword>
<feature type="transmembrane region" description="Helical" evidence="1">
    <location>
        <begin position="98"/>
        <end position="120"/>
    </location>
</feature>
<dbReference type="EMBL" id="QJTC01000020">
    <property type="protein sequence ID" value="PYE75108.1"/>
    <property type="molecule type" value="Genomic_DNA"/>
</dbReference>
<dbReference type="Pfam" id="PF06912">
    <property type="entry name" value="DUF1275"/>
    <property type="match status" value="1"/>
</dbReference>
<dbReference type="Proteomes" id="UP000247540">
    <property type="component" value="Unassembled WGS sequence"/>
</dbReference>
<keyword evidence="1" id="KW-0472">Membrane</keyword>
<gene>
    <name evidence="2" type="ORF">DFQ15_12061</name>
</gene>
<feature type="transmembrane region" description="Helical" evidence="1">
    <location>
        <begin position="20"/>
        <end position="44"/>
    </location>
</feature>
<keyword evidence="3" id="KW-1185">Reference proteome</keyword>
<proteinExistence type="predicted"/>
<protein>
    <submittedName>
        <fullName evidence="2">Uncharacterized membrane protein YoaK (UPF0700 family)</fullName>
    </submittedName>
</protein>
<feature type="transmembrane region" description="Helical" evidence="1">
    <location>
        <begin position="64"/>
        <end position="86"/>
    </location>
</feature>
<name>A0A318SDS9_9BURK</name>